<sequence>MRSRARVVRRPILSPISRFVALEFYPIVTGQRRLSGSKIDMIRLKIAFRRLIFPFTMSRKLLNVTSNPRLSHLGSHIKLAPVLFSSCAVTRWWPADDSADRLL</sequence>
<reference evidence="1 2" key="1">
    <citation type="journal article" date="2019" name="Commun. Biol.">
        <title>The bagworm genome reveals a unique fibroin gene that provides high tensile strength.</title>
        <authorList>
            <person name="Kono N."/>
            <person name="Nakamura H."/>
            <person name="Ohtoshi R."/>
            <person name="Tomita M."/>
            <person name="Numata K."/>
            <person name="Arakawa K."/>
        </authorList>
    </citation>
    <scope>NUCLEOTIDE SEQUENCE [LARGE SCALE GENOMIC DNA]</scope>
</reference>
<gene>
    <name evidence="1" type="ORF">EVAR_89719_1</name>
</gene>
<accession>A0A4C1Y7I6</accession>
<name>A0A4C1Y7I6_EUMVA</name>
<dbReference type="EMBL" id="BGZK01001073">
    <property type="protein sequence ID" value="GBP70405.1"/>
    <property type="molecule type" value="Genomic_DNA"/>
</dbReference>
<dbReference type="AlphaFoldDB" id="A0A4C1Y7I6"/>
<comment type="caution">
    <text evidence="1">The sequence shown here is derived from an EMBL/GenBank/DDBJ whole genome shotgun (WGS) entry which is preliminary data.</text>
</comment>
<evidence type="ECO:0000313" key="1">
    <source>
        <dbReference type="EMBL" id="GBP70405.1"/>
    </source>
</evidence>
<evidence type="ECO:0000313" key="2">
    <source>
        <dbReference type="Proteomes" id="UP000299102"/>
    </source>
</evidence>
<dbReference type="Proteomes" id="UP000299102">
    <property type="component" value="Unassembled WGS sequence"/>
</dbReference>
<protein>
    <submittedName>
        <fullName evidence="1">Uncharacterized protein</fullName>
    </submittedName>
</protein>
<organism evidence="1 2">
    <name type="scientific">Eumeta variegata</name>
    <name type="common">Bagworm moth</name>
    <name type="synonym">Eumeta japonica</name>
    <dbReference type="NCBI Taxonomy" id="151549"/>
    <lineage>
        <taxon>Eukaryota</taxon>
        <taxon>Metazoa</taxon>
        <taxon>Ecdysozoa</taxon>
        <taxon>Arthropoda</taxon>
        <taxon>Hexapoda</taxon>
        <taxon>Insecta</taxon>
        <taxon>Pterygota</taxon>
        <taxon>Neoptera</taxon>
        <taxon>Endopterygota</taxon>
        <taxon>Lepidoptera</taxon>
        <taxon>Glossata</taxon>
        <taxon>Ditrysia</taxon>
        <taxon>Tineoidea</taxon>
        <taxon>Psychidae</taxon>
        <taxon>Oiketicinae</taxon>
        <taxon>Eumeta</taxon>
    </lineage>
</organism>
<keyword evidence="2" id="KW-1185">Reference proteome</keyword>
<proteinExistence type="predicted"/>